<evidence type="ECO:0000256" key="1">
    <source>
        <dbReference type="SAM" id="MobiDB-lite"/>
    </source>
</evidence>
<reference evidence="3" key="1">
    <citation type="submission" date="2024-02" db="EMBL/GenBank/DDBJ databases">
        <authorList>
            <consortium name="ELIXIR-Norway"/>
            <consortium name="Elixir Norway"/>
        </authorList>
    </citation>
    <scope>NUCLEOTIDE SEQUENCE</scope>
</reference>
<gene>
    <name evidence="3" type="ORF">CSSPJE1EN1_LOCUS16243</name>
</gene>
<dbReference type="Pfam" id="PF24928">
    <property type="entry name" value="DUF7748"/>
    <property type="match status" value="1"/>
</dbReference>
<name>A0ABP0WXX3_9BRYO</name>
<feature type="region of interest" description="Disordered" evidence="1">
    <location>
        <begin position="126"/>
        <end position="150"/>
    </location>
</feature>
<organism evidence="3 4">
    <name type="scientific">Sphagnum jensenii</name>
    <dbReference type="NCBI Taxonomy" id="128206"/>
    <lineage>
        <taxon>Eukaryota</taxon>
        <taxon>Viridiplantae</taxon>
        <taxon>Streptophyta</taxon>
        <taxon>Embryophyta</taxon>
        <taxon>Bryophyta</taxon>
        <taxon>Sphagnophytina</taxon>
        <taxon>Sphagnopsida</taxon>
        <taxon>Sphagnales</taxon>
        <taxon>Sphagnaceae</taxon>
        <taxon>Sphagnum</taxon>
    </lineage>
</organism>
<dbReference type="Proteomes" id="UP001497444">
    <property type="component" value="Chromosome 3"/>
</dbReference>
<protein>
    <recommendedName>
        <fullName evidence="2">DUF7748 domain-containing protein</fullName>
    </recommendedName>
</protein>
<proteinExistence type="predicted"/>
<evidence type="ECO:0000313" key="4">
    <source>
        <dbReference type="Proteomes" id="UP001497444"/>
    </source>
</evidence>
<evidence type="ECO:0000313" key="3">
    <source>
        <dbReference type="EMBL" id="CAK9270765.1"/>
    </source>
</evidence>
<keyword evidence="4" id="KW-1185">Reference proteome</keyword>
<evidence type="ECO:0000259" key="2">
    <source>
        <dbReference type="Pfam" id="PF24928"/>
    </source>
</evidence>
<dbReference type="InterPro" id="IPR056650">
    <property type="entry name" value="DUF7748"/>
</dbReference>
<sequence>MRKVQVELVNRTGEVLRVREEVAVGCHNTDVTLDGYGGFTMIEVDPNRTYFVAWVIKDTDGSNAIDLNSDQLIDNERITIFLRNDKYELEMETRSRVVDVLSNLFTGHERIGQSIEMASNSVKVSGSRSNHAPNYVTPEQPPAHKPPVAAEPAAAPTHVHRGFFSSFKRFISSWLVCGSSSANIQS</sequence>
<feature type="domain" description="DUF7748" evidence="2">
    <location>
        <begin position="5"/>
        <end position="94"/>
    </location>
</feature>
<accession>A0ABP0WXX3</accession>
<dbReference type="EMBL" id="OZ020098">
    <property type="protein sequence ID" value="CAK9270765.1"/>
    <property type="molecule type" value="Genomic_DNA"/>
</dbReference>